<reference evidence="2" key="1">
    <citation type="submission" date="2021-06" db="EMBL/GenBank/DDBJ databases">
        <title>Paracoccus bacterium XHP0099 sp. nov., isolated from the surface waters of the Yellow Sea.</title>
        <authorList>
            <person name="Xue H."/>
            <person name="Zhang D."/>
        </authorList>
    </citation>
    <scope>NUCLEOTIDE SEQUENCE</scope>
    <source>
        <strain evidence="2">XHP0099</strain>
    </source>
</reference>
<gene>
    <name evidence="2" type="ORF">KNW02_09425</name>
</gene>
<dbReference type="Proteomes" id="UP001166191">
    <property type="component" value="Unassembled WGS sequence"/>
</dbReference>
<evidence type="ECO:0008006" key="4">
    <source>
        <dbReference type="Google" id="ProtNLM"/>
    </source>
</evidence>
<name>A0ABS6AL06_9RHOB</name>
<feature type="transmembrane region" description="Helical" evidence="1">
    <location>
        <begin position="105"/>
        <end position="125"/>
    </location>
</feature>
<protein>
    <recommendedName>
        <fullName evidence="4">DUF4345 domain-containing protein</fullName>
    </recommendedName>
</protein>
<dbReference type="RefSeq" id="WP_216033018.1">
    <property type="nucleotide sequence ID" value="NZ_JAHKNG010000013.1"/>
</dbReference>
<organism evidence="2 3">
    <name type="scientific">Paracoccus marinaquae</name>
    <dbReference type="NCBI Taxonomy" id="2841926"/>
    <lineage>
        <taxon>Bacteria</taxon>
        <taxon>Pseudomonadati</taxon>
        <taxon>Pseudomonadota</taxon>
        <taxon>Alphaproteobacteria</taxon>
        <taxon>Rhodobacterales</taxon>
        <taxon>Paracoccaceae</taxon>
        <taxon>Paracoccus</taxon>
    </lineage>
</organism>
<evidence type="ECO:0000256" key="1">
    <source>
        <dbReference type="SAM" id="Phobius"/>
    </source>
</evidence>
<evidence type="ECO:0000313" key="2">
    <source>
        <dbReference type="EMBL" id="MBU3030339.1"/>
    </source>
</evidence>
<feature type="transmembrane region" description="Helical" evidence="1">
    <location>
        <begin position="51"/>
        <end position="70"/>
    </location>
</feature>
<keyword evidence="1" id="KW-0812">Transmembrane</keyword>
<keyword evidence="1" id="KW-0472">Membrane</keyword>
<accession>A0ABS6AL06</accession>
<comment type="caution">
    <text evidence="2">The sequence shown here is derived from an EMBL/GenBank/DDBJ whole genome shotgun (WGS) entry which is preliminary data.</text>
</comment>
<keyword evidence="3" id="KW-1185">Reference proteome</keyword>
<sequence>MNTPCRGSLSVRIAAGAAVLFGAMTLLSGGQVLFGGGAAQAAAGNFVPFVLWFNFLSGFAYILAGIGMVLDRSWAPWLAIALASAIAAVFALFGLHVLGGGAFEFRTVAAMTLRLAVWVAIAMIARRSIR</sequence>
<feature type="transmembrane region" description="Helical" evidence="1">
    <location>
        <begin position="77"/>
        <end position="99"/>
    </location>
</feature>
<keyword evidence="1" id="KW-1133">Transmembrane helix</keyword>
<proteinExistence type="predicted"/>
<dbReference type="EMBL" id="JAHKNG010000013">
    <property type="protein sequence ID" value="MBU3030339.1"/>
    <property type="molecule type" value="Genomic_DNA"/>
</dbReference>
<evidence type="ECO:0000313" key="3">
    <source>
        <dbReference type="Proteomes" id="UP001166191"/>
    </source>
</evidence>